<dbReference type="RefSeq" id="WP_380289189.1">
    <property type="nucleotide sequence ID" value="NZ_JBHULY010000005.1"/>
</dbReference>
<organism evidence="1 2">
    <name type="scientific">Hyunsoonleella rubra</name>
    <dbReference type="NCBI Taxonomy" id="1737062"/>
    <lineage>
        <taxon>Bacteria</taxon>
        <taxon>Pseudomonadati</taxon>
        <taxon>Bacteroidota</taxon>
        <taxon>Flavobacteriia</taxon>
        <taxon>Flavobacteriales</taxon>
        <taxon>Flavobacteriaceae</taxon>
    </lineage>
</organism>
<proteinExistence type="predicted"/>
<keyword evidence="2" id="KW-1185">Reference proteome</keyword>
<evidence type="ECO:0008006" key="3">
    <source>
        <dbReference type="Google" id="ProtNLM"/>
    </source>
</evidence>
<gene>
    <name evidence="1" type="ORF">ACFSR8_03840</name>
</gene>
<comment type="caution">
    <text evidence="1">The sequence shown here is derived from an EMBL/GenBank/DDBJ whole genome shotgun (WGS) entry which is preliminary data.</text>
</comment>
<accession>A0ABW5T9Y5</accession>
<sequence length="151" mass="17001">MTFNLLKKLLFVSSITLCFFNMQCKDDDDVDLPEDTICQDVVIIDSELYKNTSSDTYRLSSASIAGDCLIINFGASGCSGSSWEYKMVDSGAVAESLPEQRFLKFQLVNNEDCLAFFTREQSFDIRSLQIEGSNQIILNIEGFSESLTYNY</sequence>
<evidence type="ECO:0000313" key="1">
    <source>
        <dbReference type="EMBL" id="MFD2725333.1"/>
    </source>
</evidence>
<evidence type="ECO:0000313" key="2">
    <source>
        <dbReference type="Proteomes" id="UP001597476"/>
    </source>
</evidence>
<name>A0ABW5T9Y5_9FLAO</name>
<protein>
    <recommendedName>
        <fullName evidence="3">Lipocalin-like domain-containing protein</fullName>
    </recommendedName>
</protein>
<dbReference type="EMBL" id="JBHULY010000005">
    <property type="protein sequence ID" value="MFD2725333.1"/>
    <property type="molecule type" value="Genomic_DNA"/>
</dbReference>
<dbReference type="Proteomes" id="UP001597476">
    <property type="component" value="Unassembled WGS sequence"/>
</dbReference>
<reference evidence="2" key="1">
    <citation type="journal article" date="2019" name="Int. J. Syst. Evol. Microbiol.">
        <title>The Global Catalogue of Microorganisms (GCM) 10K type strain sequencing project: providing services to taxonomists for standard genome sequencing and annotation.</title>
        <authorList>
            <consortium name="The Broad Institute Genomics Platform"/>
            <consortium name="The Broad Institute Genome Sequencing Center for Infectious Disease"/>
            <person name="Wu L."/>
            <person name="Ma J."/>
        </authorList>
    </citation>
    <scope>NUCLEOTIDE SEQUENCE [LARGE SCALE GENOMIC DNA]</scope>
    <source>
        <strain evidence="2">KCTC 42398</strain>
    </source>
</reference>